<feature type="domain" description="DUF4314" evidence="1">
    <location>
        <begin position="7"/>
        <end position="58"/>
    </location>
</feature>
<dbReference type="Proteomes" id="UP000594961">
    <property type="component" value="Chromosome"/>
</dbReference>
<evidence type="ECO:0000313" key="4">
    <source>
        <dbReference type="Proteomes" id="UP000594961"/>
    </source>
</evidence>
<organism evidence="2 5">
    <name type="scientific">Trueperella pecoris</name>
    <dbReference type="NCBI Taxonomy" id="2733571"/>
    <lineage>
        <taxon>Bacteria</taxon>
        <taxon>Bacillati</taxon>
        <taxon>Actinomycetota</taxon>
        <taxon>Actinomycetes</taxon>
        <taxon>Actinomycetales</taxon>
        <taxon>Actinomycetaceae</taxon>
        <taxon>Trueperella</taxon>
    </lineage>
</organism>
<evidence type="ECO:0000259" key="1">
    <source>
        <dbReference type="Pfam" id="PF14192"/>
    </source>
</evidence>
<dbReference type="Proteomes" id="UP000595053">
    <property type="component" value="Chromosome"/>
</dbReference>
<dbReference type="Pfam" id="PF14192">
    <property type="entry name" value="DUF4314"/>
    <property type="match status" value="1"/>
</dbReference>
<accession>A0A8A5UG72</accession>
<sequence>MSSDLVGMRVRLIHMNDPYGLEPGSESTIVHIDDLDTLHVSWDGGSSLGLIPGEDEWETLPPLKT</sequence>
<evidence type="ECO:0000313" key="2">
    <source>
        <dbReference type="EMBL" id="QOR45824.1"/>
    </source>
</evidence>
<dbReference type="EMBL" id="CP063212">
    <property type="protein sequence ID" value="QOR47919.1"/>
    <property type="molecule type" value="Genomic_DNA"/>
</dbReference>
<dbReference type="EMBL" id="CP063213">
    <property type="protein sequence ID" value="QOR45824.1"/>
    <property type="molecule type" value="Genomic_DNA"/>
</dbReference>
<gene>
    <name evidence="2" type="ORF">INS88_00880</name>
    <name evidence="3" type="ORF">INS90_00985</name>
</gene>
<keyword evidence="5" id="KW-1185">Reference proteome</keyword>
<accession>A0A7M1QWD8</accession>
<proteinExistence type="predicted"/>
<dbReference type="InterPro" id="IPR025463">
    <property type="entry name" value="DUF4314"/>
</dbReference>
<protein>
    <submittedName>
        <fullName evidence="2">DUF4314 domain-containing protein</fullName>
    </submittedName>
</protein>
<dbReference type="AlphaFoldDB" id="A0A7M1QWD8"/>
<evidence type="ECO:0000313" key="5">
    <source>
        <dbReference type="Proteomes" id="UP000595053"/>
    </source>
</evidence>
<evidence type="ECO:0000313" key="3">
    <source>
        <dbReference type="EMBL" id="QOR47919.1"/>
    </source>
</evidence>
<name>A0A7M1QWD8_9ACTO</name>
<reference evidence="4 5" key="1">
    <citation type="submission" date="2020-10" db="EMBL/GenBank/DDBJ databases">
        <title>Trueperella pecoris sp. nov. isolated from bovine and porcine specimens.</title>
        <authorList>
            <person name="Schoenecker L."/>
            <person name="Schnydrig P."/>
            <person name="Brodard I."/>
            <person name="Thomann A."/>
            <person name="Hemphill A."/>
            <person name="Rodriguez-Campos S."/>
            <person name="Perreten V."/>
            <person name="Jores J."/>
            <person name="Kittl S."/>
        </authorList>
    </citation>
    <scope>NUCLEOTIDE SEQUENCE [LARGE SCALE GENOMIC DNA]</scope>
    <source>
        <strain evidence="2 5">15A0121</strain>
        <strain evidence="3 4">19OD0592</strain>
    </source>
</reference>